<comment type="function">
    <text evidence="1">Catalyzes the reversible oxidation of 3-phospho-D-glycerate to 3-phosphonooxypyruvate, the first step of the phosphorylated L-serine biosynthesis pathway. Also catalyzes the reversible oxidation of 2-hydroxyglutarate to 2-oxoglutarate.</text>
</comment>
<evidence type="ECO:0000313" key="14">
    <source>
        <dbReference type="EMBL" id="KAA0017223.1"/>
    </source>
</evidence>
<reference evidence="14 15" key="1">
    <citation type="submission" date="2019-08" db="EMBL/GenBank/DDBJ databases">
        <title>Bioinformatics analysis of the strain L3 and L5.</title>
        <authorList>
            <person name="Li X."/>
        </authorList>
    </citation>
    <scope>NUCLEOTIDE SEQUENCE [LARGE SCALE GENOMIC DNA]</scope>
    <source>
        <strain evidence="14 15">L3</strain>
    </source>
</reference>
<dbReference type="GO" id="GO:0051287">
    <property type="term" value="F:NAD binding"/>
    <property type="evidence" value="ECO:0007669"/>
    <property type="project" value="InterPro"/>
</dbReference>
<dbReference type="PROSITE" id="PS00065">
    <property type="entry name" value="D_2_HYDROXYACID_DH_1"/>
    <property type="match status" value="1"/>
</dbReference>
<dbReference type="InterPro" id="IPR029753">
    <property type="entry name" value="D-isomer_DH_CS"/>
</dbReference>
<evidence type="ECO:0000256" key="3">
    <source>
        <dbReference type="ARBA" id="ARBA00005854"/>
    </source>
</evidence>
<comment type="pathway">
    <text evidence="2">Amino-acid biosynthesis; L-serine biosynthesis; L-serine from 3-phospho-D-glycerate: step 1/3.</text>
</comment>
<dbReference type="RefSeq" id="WP_149436130.1">
    <property type="nucleotide sequence ID" value="NZ_VTPX01000008.1"/>
</dbReference>
<comment type="similarity">
    <text evidence="3 12">Belongs to the D-isomer specific 2-hydroxyacid dehydrogenase family.</text>
</comment>
<evidence type="ECO:0000256" key="6">
    <source>
        <dbReference type="ARBA" id="ARBA00021582"/>
    </source>
</evidence>
<dbReference type="InterPro" id="IPR029752">
    <property type="entry name" value="D-isomer_DH_CS1"/>
</dbReference>
<dbReference type="PROSITE" id="PS00671">
    <property type="entry name" value="D_2_HYDROXYACID_DH_3"/>
    <property type="match status" value="1"/>
</dbReference>
<evidence type="ECO:0000256" key="7">
    <source>
        <dbReference type="ARBA" id="ARBA00023002"/>
    </source>
</evidence>
<dbReference type="Gene3D" id="3.40.50.720">
    <property type="entry name" value="NAD(P)-binding Rossmann-like Domain"/>
    <property type="match status" value="2"/>
</dbReference>
<proteinExistence type="inferred from homology"/>
<dbReference type="Gene3D" id="3.30.70.260">
    <property type="match status" value="1"/>
</dbReference>
<dbReference type="PANTHER" id="PTHR43761">
    <property type="entry name" value="D-ISOMER SPECIFIC 2-HYDROXYACID DEHYDROGENASE FAMILY PROTEIN (AFU_ORTHOLOGUE AFUA_1G13630)"/>
    <property type="match status" value="1"/>
</dbReference>
<evidence type="ECO:0000256" key="9">
    <source>
        <dbReference type="ARBA" id="ARBA00030455"/>
    </source>
</evidence>
<comment type="catalytic activity">
    <reaction evidence="10">
        <text>(R)-2-hydroxyglutarate + NAD(+) = 2-oxoglutarate + NADH + H(+)</text>
        <dbReference type="Rhea" id="RHEA:49612"/>
        <dbReference type="ChEBI" id="CHEBI:15378"/>
        <dbReference type="ChEBI" id="CHEBI:15801"/>
        <dbReference type="ChEBI" id="CHEBI:16810"/>
        <dbReference type="ChEBI" id="CHEBI:57540"/>
        <dbReference type="ChEBI" id="CHEBI:57945"/>
        <dbReference type="EC" id="1.1.1.399"/>
    </reaction>
</comment>
<dbReference type="PROSITE" id="PS00670">
    <property type="entry name" value="D_2_HYDROXYACID_DH_2"/>
    <property type="match status" value="1"/>
</dbReference>
<dbReference type="InterPro" id="IPR054480">
    <property type="entry name" value="AHAS_small-like_ACT"/>
</dbReference>
<dbReference type="GO" id="GO:0004617">
    <property type="term" value="F:phosphoglycerate dehydrogenase activity"/>
    <property type="evidence" value="ECO:0007669"/>
    <property type="project" value="UniProtKB-EC"/>
</dbReference>
<dbReference type="Proteomes" id="UP000466024">
    <property type="component" value="Unassembled WGS sequence"/>
</dbReference>
<dbReference type="CDD" id="cd04901">
    <property type="entry name" value="ACT_3PGDH"/>
    <property type="match status" value="1"/>
</dbReference>
<feature type="domain" description="ACT" evidence="13">
    <location>
        <begin position="340"/>
        <end position="410"/>
    </location>
</feature>
<dbReference type="CDD" id="cd12176">
    <property type="entry name" value="PGDH_3"/>
    <property type="match status" value="1"/>
</dbReference>
<dbReference type="InterPro" id="IPR036291">
    <property type="entry name" value="NAD(P)-bd_dom_sf"/>
</dbReference>
<dbReference type="SUPFAM" id="SSF55021">
    <property type="entry name" value="ACT-like"/>
    <property type="match status" value="1"/>
</dbReference>
<comment type="catalytic activity">
    <reaction evidence="11">
        <text>(2R)-3-phosphoglycerate + NAD(+) = 3-phosphooxypyruvate + NADH + H(+)</text>
        <dbReference type="Rhea" id="RHEA:12641"/>
        <dbReference type="ChEBI" id="CHEBI:15378"/>
        <dbReference type="ChEBI" id="CHEBI:18110"/>
        <dbReference type="ChEBI" id="CHEBI:57540"/>
        <dbReference type="ChEBI" id="CHEBI:57945"/>
        <dbReference type="ChEBI" id="CHEBI:58272"/>
        <dbReference type="EC" id="1.1.1.95"/>
    </reaction>
</comment>
<dbReference type="SUPFAM" id="SSF51735">
    <property type="entry name" value="NAD(P)-binding Rossmann-fold domains"/>
    <property type="match status" value="1"/>
</dbReference>
<evidence type="ECO:0000256" key="1">
    <source>
        <dbReference type="ARBA" id="ARBA00003800"/>
    </source>
</evidence>
<dbReference type="EC" id="1.1.1.95" evidence="5"/>
<evidence type="ECO:0000256" key="10">
    <source>
        <dbReference type="ARBA" id="ARBA00048126"/>
    </source>
</evidence>
<dbReference type="UniPathway" id="UPA00135">
    <property type="reaction ID" value="UER00196"/>
</dbReference>
<name>A0A640WAQ5_9GAMM</name>
<dbReference type="InterPro" id="IPR050418">
    <property type="entry name" value="D-iso_2-hydroxyacid_DH_PdxB"/>
</dbReference>
<accession>A0A640WAQ5</accession>
<comment type="caution">
    <text evidence="14">The sequence shown here is derived from an EMBL/GenBank/DDBJ whole genome shotgun (WGS) entry which is preliminary data.</text>
</comment>
<evidence type="ECO:0000256" key="12">
    <source>
        <dbReference type="RuleBase" id="RU003719"/>
    </source>
</evidence>
<sequence>MAKTSLDKSKIKILLLEGIHQSAVDTLLNAGYTSIETLSTSLTEEDLIDKIRDVHFIGIRSRTQLTERVFAAAEKLTAVGCFCIGTNQVDLDAALKRAIPVFNAPYSNTRSVAELVLAETVMLLRGIPEKNARAHQGGWLKSAKNSHETRGKTLGIVGYGSIGAQLSVLAESLGLDVLYYDVVTKLAMGNARQVGSLEELLARADVISLHVPDLPSTRWMIGAEQIALMKQGGILINASRGSVVDIDALAESLRSGKLLGAAIDVFPVEPKGANEEFTSPLRGLENVILTPHIGGSTLEAQQNIGIEVAEKLVTYSDNGTTITSVNFPEVALPSHPDKHRLLHIHENVPGVLSEINRVLSENGINIAGQFLQTNDKVGYVVIDVDKAYGKQALEALKQVDHTLRLRVLYSESDYQV</sequence>
<evidence type="ECO:0000313" key="15">
    <source>
        <dbReference type="Proteomes" id="UP000466024"/>
    </source>
</evidence>
<dbReference type="InterPro" id="IPR006139">
    <property type="entry name" value="D-isomer_2_OHA_DH_cat_dom"/>
</dbReference>
<dbReference type="GO" id="GO:0006564">
    <property type="term" value="P:L-serine biosynthetic process"/>
    <property type="evidence" value="ECO:0007669"/>
    <property type="project" value="UniProtKB-ARBA"/>
</dbReference>
<evidence type="ECO:0000256" key="11">
    <source>
        <dbReference type="ARBA" id="ARBA00048731"/>
    </source>
</evidence>
<dbReference type="GO" id="GO:0047545">
    <property type="term" value="F:(S)-2-hydroxyglutarate dehydrogenase activity"/>
    <property type="evidence" value="ECO:0007669"/>
    <property type="project" value="UniProtKB-ARBA"/>
</dbReference>
<dbReference type="InterPro" id="IPR006140">
    <property type="entry name" value="D-isomer_DH_NAD-bd"/>
</dbReference>
<dbReference type="PANTHER" id="PTHR43761:SF1">
    <property type="entry name" value="D-ISOMER SPECIFIC 2-HYDROXYACID DEHYDROGENASE CATALYTIC DOMAIN-CONTAINING PROTEIN-RELATED"/>
    <property type="match status" value="1"/>
</dbReference>
<keyword evidence="7 12" id="KW-0560">Oxidoreductase</keyword>
<dbReference type="EMBL" id="VTPX01000008">
    <property type="protein sequence ID" value="KAA0017223.1"/>
    <property type="molecule type" value="Genomic_DNA"/>
</dbReference>
<dbReference type="PROSITE" id="PS51671">
    <property type="entry name" value="ACT"/>
    <property type="match status" value="1"/>
</dbReference>
<dbReference type="SUPFAM" id="SSF52283">
    <property type="entry name" value="Formate/glycerate dehydrogenase catalytic domain-like"/>
    <property type="match status" value="1"/>
</dbReference>
<keyword evidence="15" id="KW-1185">Reference proteome</keyword>
<dbReference type="Pfam" id="PF02826">
    <property type="entry name" value="2-Hacid_dh_C"/>
    <property type="match status" value="1"/>
</dbReference>
<dbReference type="FunFam" id="3.40.50.720:FF:000041">
    <property type="entry name" value="D-3-phosphoglycerate dehydrogenase"/>
    <property type="match status" value="1"/>
</dbReference>
<evidence type="ECO:0000256" key="4">
    <source>
        <dbReference type="ARBA" id="ARBA00013001"/>
    </source>
</evidence>
<dbReference type="InterPro" id="IPR045865">
    <property type="entry name" value="ACT-like_dom_sf"/>
</dbReference>
<dbReference type="EC" id="1.1.1.399" evidence="4"/>
<protein>
    <recommendedName>
        <fullName evidence="6">D-3-phosphoglycerate dehydrogenase</fullName>
        <ecNumber evidence="4">1.1.1.399</ecNumber>
        <ecNumber evidence="5">1.1.1.95</ecNumber>
    </recommendedName>
    <alternativeName>
        <fullName evidence="9">2-oxoglutarate reductase</fullName>
    </alternativeName>
</protein>
<dbReference type="Pfam" id="PF00389">
    <property type="entry name" value="2-Hacid_dh"/>
    <property type="match status" value="1"/>
</dbReference>
<evidence type="ECO:0000256" key="5">
    <source>
        <dbReference type="ARBA" id="ARBA00013143"/>
    </source>
</evidence>
<keyword evidence="8" id="KW-0520">NAD</keyword>
<organism evidence="14 15">
    <name type="scientific">Salinicola corii</name>
    <dbReference type="NCBI Taxonomy" id="2606937"/>
    <lineage>
        <taxon>Bacteria</taxon>
        <taxon>Pseudomonadati</taxon>
        <taxon>Pseudomonadota</taxon>
        <taxon>Gammaproteobacteria</taxon>
        <taxon>Oceanospirillales</taxon>
        <taxon>Halomonadaceae</taxon>
        <taxon>Salinicola</taxon>
    </lineage>
</organism>
<evidence type="ECO:0000259" key="13">
    <source>
        <dbReference type="PROSITE" id="PS51671"/>
    </source>
</evidence>
<evidence type="ECO:0000256" key="8">
    <source>
        <dbReference type="ARBA" id="ARBA00023027"/>
    </source>
</evidence>
<dbReference type="NCBIfam" id="NF008759">
    <property type="entry name" value="PRK11790.1"/>
    <property type="match status" value="1"/>
</dbReference>
<evidence type="ECO:0000256" key="2">
    <source>
        <dbReference type="ARBA" id="ARBA00005216"/>
    </source>
</evidence>
<dbReference type="InterPro" id="IPR002912">
    <property type="entry name" value="ACT_dom"/>
</dbReference>
<gene>
    <name evidence="14" type="primary">serA</name>
    <name evidence="14" type="ORF">F0A16_14600</name>
</gene>
<dbReference type="AlphaFoldDB" id="A0A640WAQ5"/>
<dbReference type="Pfam" id="PF22629">
    <property type="entry name" value="ACT_AHAS_ss"/>
    <property type="match status" value="1"/>
</dbReference>